<evidence type="ECO:0000259" key="5">
    <source>
        <dbReference type="Pfam" id="PF00728"/>
    </source>
</evidence>
<dbReference type="InterPro" id="IPR038901">
    <property type="entry name" value="HEXDC-like"/>
</dbReference>
<dbReference type="PANTHER" id="PTHR21040:SF8">
    <property type="entry name" value="BCDNA.GH04120"/>
    <property type="match status" value="1"/>
</dbReference>
<dbReference type="Gene3D" id="3.20.20.80">
    <property type="entry name" value="Glycosidases"/>
    <property type="match status" value="1"/>
</dbReference>
<dbReference type="GO" id="GO:0005975">
    <property type="term" value="P:carbohydrate metabolic process"/>
    <property type="evidence" value="ECO:0007669"/>
    <property type="project" value="InterPro"/>
</dbReference>
<sequence length="615" mass="69314">MKLAGSYAGRVRLTLWRRKSTLLGAAMVAALLILCLQYNAAKEVVEVPPAPPPEDNDSRGNSVQFVANHLATGAALHGDVSGEEINADPNGNFISGNLIYSGLDPKNTYVPPQRLVHLDLKGAPPKISYLKRVFTLSREMGATGVLLEWEDMFPWTGVLSPLAALNAYTRRDVDEILEAARAAHLEVIPLLQTFGHVEFALKHREFSGLREVPESPQALCPSLNASMDLVRQMIDQVMAVHNGVRYLHIGCDEVFQMGECIRCRSQTRENLFLSHVSRVAEYVRSRFANVIPIIWDDMLRHLPPISLEQFRIGSLVEPMVWVYAEDVYRFVPSSVWEKYAVTFPRIWTASAFKGAFGETLYIPNVKRHLENNLRWLQVMATEGPKFSGGFQGIAVTGWQRYDHFAVLCELLPAAIPSLVVNLLATSHGYFNSSLRNKLNTGLSCGLFGPSGDRGSSFLNLNNDPYLWDQFSRCAFPGHTFYKLLYRLNGIEREVAEMITSVRHDKGWMTAYNVRTNFSSPLRVDELMIDHSRIYHSLTSLVRSAKDSLGEVFDAFTVAEWIEQKIYPMISKLEDISKDANILKSHRIWPKRPFQPLRDLERFGVPMPDNIIPPPG</sequence>
<dbReference type="SUPFAM" id="SSF51445">
    <property type="entry name" value="(Trans)glycosidases"/>
    <property type="match status" value="1"/>
</dbReference>
<gene>
    <name evidence="6" type="ORF">g.22522</name>
</gene>
<keyword evidence="4" id="KW-0378">Hydrolase</keyword>
<dbReference type="GO" id="GO:0004563">
    <property type="term" value="F:beta-N-acetylhexosaminidase activity"/>
    <property type="evidence" value="ECO:0007669"/>
    <property type="project" value="UniProtKB-EC"/>
</dbReference>
<protein>
    <recommendedName>
        <fullName evidence="3">beta-N-acetylhexosaminidase</fullName>
        <ecNumber evidence="3">3.2.1.52</ecNumber>
    </recommendedName>
</protein>
<dbReference type="EMBL" id="GEDC01028002">
    <property type="protein sequence ID" value="JAS09296.1"/>
    <property type="molecule type" value="Transcribed_RNA"/>
</dbReference>
<accession>A0A1B6C721</accession>
<dbReference type="AlphaFoldDB" id="A0A1B6C721"/>
<dbReference type="Pfam" id="PF00728">
    <property type="entry name" value="Glyco_hydro_20"/>
    <property type="match status" value="1"/>
</dbReference>
<proteinExistence type="inferred from homology"/>
<name>A0A1B6C721_9HEMI</name>
<evidence type="ECO:0000256" key="2">
    <source>
        <dbReference type="ARBA" id="ARBA00006285"/>
    </source>
</evidence>
<evidence type="ECO:0000256" key="3">
    <source>
        <dbReference type="ARBA" id="ARBA00012663"/>
    </source>
</evidence>
<dbReference type="PANTHER" id="PTHR21040">
    <property type="entry name" value="BCDNA.GH04120"/>
    <property type="match status" value="1"/>
</dbReference>
<comment type="catalytic activity">
    <reaction evidence="1">
        <text>Hydrolysis of terminal non-reducing N-acetyl-D-hexosamine residues in N-acetyl-beta-D-hexosaminides.</text>
        <dbReference type="EC" id="3.2.1.52"/>
    </reaction>
</comment>
<evidence type="ECO:0000256" key="4">
    <source>
        <dbReference type="ARBA" id="ARBA00022801"/>
    </source>
</evidence>
<comment type="similarity">
    <text evidence="2">Belongs to the glycosyl hydrolase 20 family.</text>
</comment>
<evidence type="ECO:0000313" key="6">
    <source>
        <dbReference type="EMBL" id="JAS09296.1"/>
    </source>
</evidence>
<evidence type="ECO:0000256" key="1">
    <source>
        <dbReference type="ARBA" id="ARBA00001231"/>
    </source>
</evidence>
<feature type="domain" description="Glycoside hydrolase family 20 catalytic" evidence="5">
    <location>
        <begin position="166"/>
        <end position="303"/>
    </location>
</feature>
<dbReference type="EC" id="3.2.1.52" evidence="3"/>
<dbReference type="CDD" id="cd06565">
    <property type="entry name" value="GH20_GcnA-like"/>
    <property type="match status" value="1"/>
</dbReference>
<organism evidence="6">
    <name type="scientific">Clastoptera arizonana</name>
    <name type="common">Arizona spittle bug</name>
    <dbReference type="NCBI Taxonomy" id="38151"/>
    <lineage>
        <taxon>Eukaryota</taxon>
        <taxon>Metazoa</taxon>
        <taxon>Ecdysozoa</taxon>
        <taxon>Arthropoda</taxon>
        <taxon>Hexapoda</taxon>
        <taxon>Insecta</taxon>
        <taxon>Pterygota</taxon>
        <taxon>Neoptera</taxon>
        <taxon>Paraneoptera</taxon>
        <taxon>Hemiptera</taxon>
        <taxon>Auchenorrhyncha</taxon>
        <taxon>Cercopoidea</taxon>
        <taxon>Clastopteridae</taxon>
        <taxon>Clastoptera</taxon>
    </lineage>
</organism>
<reference evidence="6" key="1">
    <citation type="submission" date="2015-12" db="EMBL/GenBank/DDBJ databases">
        <title>De novo transcriptome assembly of four potential Pierce s Disease insect vectors from Arizona vineyards.</title>
        <authorList>
            <person name="Tassone E.E."/>
        </authorList>
    </citation>
    <scope>NUCLEOTIDE SEQUENCE</scope>
</reference>
<dbReference type="InterPro" id="IPR015883">
    <property type="entry name" value="Glyco_hydro_20_cat"/>
</dbReference>
<dbReference type="InterPro" id="IPR017853">
    <property type="entry name" value="GH"/>
</dbReference>